<organism evidence="3 7">
    <name type="scientific">Brevibacterium aurantiacum</name>
    <dbReference type="NCBI Taxonomy" id="273384"/>
    <lineage>
        <taxon>Bacteria</taxon>
        <taxon>Bacillati</taxon>
        <taxon>Actinomycetota</taxon>
        <taxon>Actinomycetes</taxon>
        <taxon>Micrococcales</taxon>
        <taxon>Brevibacteriaceae</taxon>
        <taxon>Brevibacterium</taxon>
    </lineage>
</organism>
<dbReference type="GeneID" id="60905303"/>
<feature type="transmembrane region" description="Helical" evidence="1">
    <location>
        <begin position="101"/>
        <end position="119"/>
    </location>
</feature>
<accession>A0A2H1IJ13</accession>
<keyword evidence="1" id="KW-0812">Transmembrane</keyword>
<reference evidence="6 7" key="1">
    <citation type="journal article" date="2017" name="Elife">
        <title>Extensive horizontal gene transfer in cheese-associated bacteria.</title>
        <authorList>
            <person name="Bonham K.S."/>
            <person name="Wolfe B.E."/>
            <person name="Dutton R.J."/>
        </authorList>
    </citation>
    <scope>NUCLEOTIDE SEQUENCE [LARGE SCALE GENOMIC DNA]</scope>
    <source>
        <strain evidence="4 6">900_6</strain>
        <strain evidence="3 7">JB5</strain>
    </source>
</reference>
<sequence>MSRGRTKHRPGQRFWLSPWLYLAISVPAIMVTLFHTWGVGYSLRNRGNPDQPWCPATPEGIPLEHGFGYETSFFPPGIRCSVGAKETGWSDERFTVLPVDFTILSVAGIIALISVIVLFRRATTSRLLSD</sequence>
<evidence type="ECO:0000313" key="4">
    <source>
        <dbReference type="EMBL" id="PCC50599.1"/>
    </source>
</evidence>
<evidence type="ECO:0000313" key="5">
    <source>
        <dbReference type="EMBL" id="SMX75164.1"/>
    </source>
</evidence>
<dbReference type="Proteomes" id="UP000217720">
    <property type="component" value="Unassembled WGS sequence"/>
</dbReference>
<protein>
    <submittedName>
        <fullName evidence="3">Uncharacterized protein</fullName>
    </submittedName>
</protein>
<keyword evidence="1" id="KW-0472">Membrane</keyword>
<dbReference type="EMBL" id="CP025334">
    <property type="protein sequence ID" value="AZT96389.1"/>
    <property type="molecule type" value="Genomic_DNA"/>
</dbReference>
<evidence type="ECO:0000313" key="6">
    <source>
        <dbReference type="Proteomes" id="UP000217720"/>
    </source>
</evidence>
<accession>A0A2A3X5Q2</accession>
<proteinExistence type="predicted"/>
<dbReference type="RefSeq" id="WP_096158369.1">
    <property type="nucleotide sequence ID" value="NZ_CP025331.1"/>
</dbReference>
<keyword evidence="1" id="KW-1133">Transmembrane helix</keyword>
<evidence type="ECO:0000313" key="8">
    <source>
        <dbReference type="Proteomes" id="UP000234327"/>
    </source>
</evidence>
<evidence type="ECO:0000256" key="1">
    <source>
        <dbReference type="SAM" id="Phobius"/>
    </source>
</evidence>
<name>A0A2A3X5Q2_BREAU</name>
<dbReference type="AlphaFoldDB" id="A0A2A3X5Q2"/>
<evidence type="ECO:0000313" key="7">
    <source>
        <dbReference type="Proteomes" id="UP000218377"/>
    </source>
</evidence>
<feature type="transmembrane region" description="Helical" evidence="1">
    <location>
        <begin position="20"/>
        <end position="43"/>
    </location>
</feature>
<dbReference type="Proteomes" id="UP000282731">
    <property type="component" value="Chromosome"/>
</dbReference>
<evidence type="ECO:0000313" key="3">
    <source>
        <dbReference type="EMBL" id="PCC19042.1"/>
    </source>
</evidence>
<reference evidence="5 8" key="2">
    <citation type="submission" date="2017-03" db="EMBL/GenBank/DDBJ databases">
        <authorList>
            <person name="Afonso C.L."/>
            <person name="Miller P.J."/>
            <person name="Scott M.A."/>
            <person name="Spackman E."/>
            <person name="Goraichik I."/>
            <person name="Dimitrov K.M."/>
            <person name="Suarez D.L."/>
            <person name="Swayne D.E."/>
        </authorList>
    </citation>
    <scope>NUCLEOTIDE SEQUENCE [LARGE SCALE GENOMIC DNA]</scope>
    <source>
        <strain evidence="5">6</strain>
        <strain evidence="8">6(3)</strain>
    </source>
</reference>
<evidence type="ECO:0000313" key="2">
    <source>
        <dbReference type="EMBL" id="AZT96389.1"/>
    </source>
</evidence>
<dbReference type="EMBL" id="NRGX01000001">
    <property type="protein sequence ID" value="PCC19042.1"/>
    <property type="molecule type" value="Genomic_DNA"/>
</dbReference>
<dbReference type="EMBL" id="NRGO01000007">
    <property type="protein sequence ID" value="PCC50599.1"/>
    <property type="molecule type" value="Genomic_DNA"/>
</dbReference>
<dbReference type="Proteomes" id="UP000234327">
    <property type="component" value="Unassembled WGS sequence"/>
</dbReference>
<dbReference type="Proteomes" id="UP000218377">
    <property type="component" value="Unassembled WGS sequence"/>
</dbReference>
<dbReference type="EMBL" id="FXYZ01000004">
    <property type="protein sequence ID" value="SMX75164.1"/>
    <property type="molecule type" value="Genomic_DNA"/>
</dbReference>
<gene>
    <name evidence="5" type="ORF">BAURA63_01266</name>
    <name evidence="4" type="ORF">CIK62_06720</name>
    <name evidence="3" type="ORF">CIK79_12495</name>
    <name evidence="2" type="ORF">CXR27_04690</name>
</gene>
<reference evidence="2 9" key="4">
    <citation type="submission" date="2019-01" db="EMBL/GenBank/DDBJ databases">
        <title>Comparative genomic analysis of Brevibacterium aurantiacum sheds light on its evolution and its adaptation to smear-ripened cheeses.</title>
        <authorList>
            <person name="Moineau S."/>
        </authorList>
    </citation>
    <scope>NUCLEOTIDE SEQUENCE [LARGE SCALE GENOMIC DNA]</scope>
    <source>
        <strain evidence="2 9">SMQ-1420</strain>
    </source>
</reference>
<evidence type="ECO:0000313" key="9">
    <source>
        <dbReference type="Proteomes" id="UP000282731"/>
    </source>
</evidence>
<reference evidence="2 9" key="3">
    <citation type="submission" date="2017-12" db="EMBL/GenBank/DDBJ databases">
        <authorList>
            <person name="Levesque S."/>
        </authorList>
    </citation>
    <scope>NUCLEOTIDE SEQUENCE [LARGE SCALE GENOMIC DNA]</scope>
    <source>
        <strain evidence="2 9">SMQ-1420</strain>
    </source>
</reference>